<evidence type="ECO:0000313" key="1">
    <source>
        <dbReference type="EMBL" id="SVD49521.1"/>
    </source>
</evidence>
<accession>A0A382VUE5</accession>
<dbReference type="AlphaFoldDB" id="A0A382VUE5"/>
<feature type="non-terminal residue" evidence="1">
    <location>
        <position position="97"/>
    </location>
</feature>
<proteinExistence type="predicted"/>
<dbReference type="EMBL" id="UINC01154310">
    <property type="protein sequence ID" value="SVD49521.1"/>
    <property type="molecule type" value="Genomic_DNA"/>
</dbReference>
<reference evidence="1" key="1">
    <citation type="submission" date="2018-05" db="EMBL/GenBank/DDBJ databases">
        <authorList>
            <person name="Lanie J.A."/>
            <person name="Ng W.-L."/>
            <person name="Kazmierczak K.M."/>
            <person name="Andrzejewski T.M."/>
            <person name="Davidsen T.M."/>
            <person name="Wayne K.J."/>
            <person name="Tettelin H."/>
            <person name="Glass J.I."/>
            <person name="Rusch D."/>
            <person name="Podicherti R."/>
            <person name="Tsui H.-C.T."/>
            <person name="Winkler M.E."/>
        </authorList>
    </citation>
    <scope>NUCLEOTIDE SEQUENCE</scope>
</reference>
<gene>
    <name evidence="1" type="ORF">METZ01_LOCUS402375</name>
</gene>
<organism evidence="1">
    <name type="scientific">marine metagenome</name>
    <dbReference type="NCBI Taxonomy" id="408172"/>
    <lineage>
        <taxon>unclassified sequences</taxon>
        <taxon>metagenomes</taxon>
        <taxon>ecological metagenomes</taxon>
    </lineage>
</organism>
<sequence>MAAFGVAGLALVLAGILVAWSLQGQLLSRIETELVAETELVGELVERLDGNTSISVLDSEADTLGGRLGARVTFIAPGGQVVGDSAEDGTALLSMEN</sequence>
<name>A0A382VUE5_9ZZZZ</name>
<protein>
    <submittedName>
        <fullName evidence="1">Uncharacterized protein</fullName>
    </submittedName>
</protein>